<protein>
    <submittedName>
        <fullName evidence="1">Uncharacterized protein</fullName>
    </submittedName>
</protein>
<evidence type="ECO:0000313" key="2">
    <source>
        <dbReference type="Proteomes" id="UP001162501"/>
    </source>
</evidence>
<sequence length="117" mass="12255">MGDTRPSQLAPGTVQKLYNCWGRQAAQCPVSTGNGQVSGEADPKGSEKEGAVPLRAQESASSKKVPGWPHGGPPWSLRCSQAKSQRGEGGATSVFSIFLSVFLSVHFRQAATATLPT</sequence>
<dbReference type="EMBL" id="OX596089">
    <property type="protein sequence ID" value="CAN0529641.1"/>
    <property type="molecule type" value="Genomic_DNA"/>
</dbReference>
<reference evidence="1" key="1">
    <citation type="submission" date="2023-05" db="EMBL/GenBank/DDBJ databases">
        <authorList>
            <consortium name="ELIXIR-Norway"/>
        </authorList>
    </citation>
    <scope>NUCLEOTIDE SEQUENCE</scope>
</reference>
<proteinExistence type="predicted"/>
<dbReference type="Proteomes" id="UP001162501">
    <property type="component" value="Chromosome 5"/>
</dbReference>
<evidence type="ECO:0000313" key="1">
    <source>
        <dbReference type="EMBL" id="CAN0529641.1"/>
    </source>
</evidence>
<accession>A0AC59ZXX7</accession>
<reference evidence="1" key="2">
    <citation type="submission" date="2025-03" db="EMBL/GenBank/DDBJ databases">
        <authorList>
            <consortium name="ELIXIR-Norway"/>
            <consortium name="Elixir Norway"/>
        </authorList>
    </citation>
    <scope>NUCLEOTIDE SEQUENCE</scope>
</reference>
<name>A0AC59ZXX7_RANTA</name>
<organism evidence="1 2">
    <name type="scientific">Rangifer tarandus platyrhynchus</name>
    <name type="common">Svalbard reindeer</name>
    <dbReference type="NCBI Taxonomy" id="3082113"/>
    <lineage>
        <taxon>Eukaryota</taxon>
        <taxon>Metazoa</taxon>
        <taxon>Chordata</taxon>
        <taxon>Craniata</taxon>
        <taxon>Vertebrata</taxon>
        <taxon>Euteleostomi</taxon>
        <taxon>Mammalia</taxon>
        <taxon>Eutheria</taxon>
        <taxon>Laurasiatheria</taxon>
        <taxon>Artiodactyla</taxon>
        <taxon>Ruminantia</taxon>
        <taxon>Pecora</taxon>
        <taxon>Cervidae</taxon>
        <taxon>Odocoileinae</taxon>
        <taxon>Rangifer</taxon>
    </lineage>
</organism>
<gene>
    <name evidence="1" type="ORF">MRATA1EN22A_LOCUS24482</name>
</gene>